<keyword evidence="1" id="KW-0175">Coiled coil</keyword>
<evidence type="ECO:0000313" key="3">
    <source>
        <dbReference type="EMBL" id="CAJ1942560.1"/>
    </source>
</evidence>
<feature type="coiled-coil region" evidence="1">
    <location>
        <begin position="571"/>
        <end position="627"/>
    </location>
</feature>
<feature type="compositionally biased region" description="Polar residues" evidence="2">
    <location>
        <begin position="25"/>
        <end position="37"/>
    </location>
</feature>
<reference evidence="3" key="1">
    <citation type="submission" date="2023-08" db="EMBL/GenBank/DDBJ databases">
        <authorList>
            <person name="Audoor S."/>
            <person name="Bilcke G."/>
        </authorList>
    </citation>
    <scope>NUCLEOTIDE SEQUENCE</scope>
</reference>
<feature type="coiled-coil region" evidence="1">
    <location>
        <begin position="237"/>
        <end position="433"/>
    </location>
</feature>
<organism evidence="3 4">
    <name type="scientific">Cylindrotheca closterium</name>
    <dbReference type="NCBI Taxonomy" id="2856"/>
    <lineage>
        <taxon>Eukaryota</taxon>
        <taxon>Sar</taxon>
        <taxon>Stramenopiles</taxon>
        <taxon>Ochrophyta</taxon>
        <taxon>Bacillariophyta</taxon>
        <taxon>Bacillariophyceae</taxon>
        <taxon>Bacillariophycidae</taxon>
        <taxon>Bacillariales</taxon>
        <taxon>Bacillariaceae</taxon>
        <taxon>Cylindrotheca</taxon>
    </lineage>
</organism>
<dbReference type="Proteomes" id="UP001295423">
    <property type="component" value="Unassembled WGS sequence"/>
</dbReference>
<evidence type="ECO:0000256" key="1">
    <source>
        <dbReference type="SAM" id="Coils"/>
    </source>
</evidence>
<name>A0AAD2CQ16_9STRA</name>
<feature type="compositionally biased region" description="Pro residues" evidence="2">
    <location>
        <begin position="12"/>
        <end position="24"/>
    </location>
</feature>
<dbReference type="AlphaFoldDB" id="A0AAD2CQ16"/>
<feature type="compositionally biased region" description="Low complexity" evidence="2">
    <location>
        <begin position="153"/>
        <end position="175"/>
    </location>
</feature>
<proteinExistence type="predicted"/>
<comment type="caution">
    <text evidence="3">The sequence shown here is derived from an EMBL/GenBank/DDBJ whole genome shotgun (WGS) entry which is preliminary data.</text>
</comment>
<gene>
    <name evidence="3" type="ORF">CYCCA115_LOCUS8008</name>
</gene>
<feature type="region of interest" description="Disordered" evidence="2">
    <location>
        <begin position="1"/>
        <end position="37"/>
    </location>
</feature>
<protein>
    <submittedName>
        <fullName evidence="3">Uncharacterized protein</fullName>
    </submittedName>
</protein>
<feature type="region of interest" description="Disordered" evidence="2">
    <location>
        <begin position="433"/>
        <end position="455"/>
    </location>
</feature>
<keyword evidence="4" id="KW-1185">Reference proteome</keyword>
<sequence length="725" mass="82520">MDDRSYDDTEPTPQPHYFRPPLPSQHPTLQMEQSPNTALLNHHSILSYGDSIEGLDVVDDGSSLPTFNDEPPSPMTRPSQSMMMGSHGSTTAANTRFARTQPPIAEVHFEGEGEEDSTYYDAMAEQALARRTKRSLLAVPEPDKSHNTDRHVSYASGVSASESTSASIDFSSSLSQMHTPSTPGARSIPSHTASPVAHLPSPRNLSQSRSQSPHQSRSQDISSDDMLRVHKSSLDTLMKMKEELMKANQTKEALQREKQALQKERDTIRQEFQTYKADQGYQLQQLKVEKQTWVREKRDFEVQIRTADRLKKDNMHRRLAADNQKKEFKTQLEELRLDLGEAKAEKDLLSSNVEALQKSNESLKEQNAELSKELEEQKTTSAKLVHDLKKQVRDQDEQIEHIQKVAESKAEEAENFRKKLTKYAAALKEAQKNLKKPTLKNPPSYSTDGQQEEGLDKSVTNRLAKMRDSAERAHMIRLHKRELARLKMDKDVQIQKIVAEHEDVLRKVTKDSTAKLNAKMEELRTSLREEYDSKFSNMEKHHNDKFGALQQEYLRSQEDSDEALQVALGKVSEASKEYEKEAARREGAQKTLDQLRKKLTTEKRMVAEKYEKELQQHRVQWEQERETLLAVVQKDCNNAFETHRKGFTVNKSLNKSLESQRRSPTSTLHTFFPPTISVDADDGSYVRSVTGSVRSLTGHVQVISPSESDLESDLKYTEDLIAGLL</sequence>
<dbReference type="EMBL" id="CAKOGP040001112">
    <property type="protein sequence ID" value="CAJ1942560.1"/>
    <property type="molecule type" value="Genomic_DNA"/>
</dbReference>
<feature type="compositionally biased region" description="Polar residues" evidence="2">
    <location>
        <begin position="176"/>
        <end position="193"/>
    </location>
</feature>
<feature type="compositionally biased region" description="Polar residues" evidence="2">
    <location>
        <begin position="76"/>
        <end position="92"/>
    </location>
</feature>
<evidence type="ECO:0000256" key="2">
    <source>
        <dbReference type="SAM" id="MobiDB-lite"/>
    </source>
</evidence>
<feature type="compositionally biased region" description="Low complexity" evidence="2">
    <location>
        <begin position="206"/>
        <end position="219"/>
    </location>
</feature>
<feature type="compositionally biased region" description="Basic and acidic residues" evidence="2">
    <location>
        <begin position="141"/>
        <end position="152"/>
    </location>
</feature>
<evidence type="ECO:0000313" key="4">
    <source>
        <dbReference type="Proteomes" id="UP001295423"/>
    </source>
</evidence>
<feature type="region of interest" description="Disordered" evidence="2">
    <location>
        <begin position="136"/>
        <end position="227"/>
    </location>
</feature>
<accession>A0AAD2CQ16</accession>
<feature type="region of interest" description="Disordered" evidence="2">
    <location>
        <begin position="57"/>
        <end position="92"/>
    </location>
</feature>